<proteinExistence type="inferred from homology"/>
<dbReference type="EMBL" id="LMWI01000002">
    <property type="protein sequence ID" value="KUJ46036.1"/>
    <property type="molecule type" value="Genomic_DNA"/>
</dbReference>
<dbReference type="GO" id="GO:0016705">
    <property type="term" value="F:oxidoreductase activity, acting on paired donors, with incorporation or reduction of molecular oxygen"/>
    <property type="evidence" value="ECO:0007669"/>
    <property type="project" value="InterPro"/>
</dbReference>
<evidence type="ECO:0000256" key="6">
    <source>
        <dbReference type="ARBA" id="ARBA00023004"/>
    </source>
</evidence>
<dbReference type="GO" id="GO:0020037">
    <property type="term" value="F:heme binding"/>
    <property type="evidence" value="ECO:0007669"/>
    <property type="project" value="InterPro"/>
</dbReference>
<dbReference type="InterPro" id="IPR002397">
    <property type="entry name" value="Cyt_P450_B"/>
</dbReference>
<dbReference type="GO" id="GO:0005506">
    <property type="term" value="F:iron ion binding"/>
    <property type="evidence" value="ECO:0007669"/>
    <property type="project" value="InterPro"/>
</dbReference>
<evidence type="ECO:0000256" key="1">
    <source>
        <dbReference type="ARBA" id="ARBA00010617"/>
    </source>
</evidence>
<comment type="similarity">
    <text evidence="1 10">Belongs to the cytochrome P450 family.</text>
</comment>
<dbReference type="Proteomes" id="UP000053246">
    <property type="component" value="Unassembled WGS sequence"/>
</dbReference>
<organism evidence="11 12">
    <name type="scientific">Micromonospora maris</name>
    <dbReference type="NCBI Taxonomy" id="1003110"/>
    <lineage>
        <taxon>Bacteria</taxon>
        <taxon>Bacillati</taxon>
        <taxon>Actinomycetota</taxon>
        <taxon>Actinomycetes</taxon>
        <taxon>Micromonosporales</taxon>
        <taxon>Micromonosporaceae</taxon>
        <taxon>Micromonospora</taxon>
    </lineage>
</organism>
<accession>A0A9X0I3E4</accession>
<evidence type="ECO:0000256" key="5">
    <source>
        <dbReference type="ARBA" id="ARBA00023002"/>
    </source>
</evidence>
<evidence type="ECO:0000256" key="3">
    <source>
        <dbReference type="ARBA" id="ARBA00022723"/>
    </source>
</evidence>
<keyword evidence="12" id="KW-1185">Reference proteome</keyword>
<name>A0A9X0I3E4_9ACTN</name>
<dbReference type="GO" id="GO:0017000">
    <property type="term" value="P:antibiotic biosynthetic process"/>
    <property type="evidence" value="ECO:0007669"/>
    <property type="project" value="UniProtKB-KW"/>
</dbReference>
<dbReference type="GO" id="GO:0004497">
    <property type="term" value="F:monooxygenase activity"/>
    <property type="evidence" value="ECO:0007669"/>
    <property type="project" value="UniProtKB-KW"/>
</dbReference>
<evidence type="ECO:0000313" key="12">
    <source>
        <dbReference type="Proteomes" id="UP000053246"/>
    </source>
</evidence>
<evidence type="ECO:0000256" key="8">
    <source>
        <dbReference type="ARBA" id="ARBA00023194"/>
    </source>
</evidence>
<dbReference type="Gene3D" id="1.10.630.10">
    <property type="entry name" value="Cytochrome P450"/>
    <property type="match status" value="1"/>
</dbReference>
<dbReference type="PANTHER" id="PTHR46696:SF1">
    <property type="entry name" value="CYTOCHROME P450 YJIB-RELATED"/>
    <property type="match status" value="1"/>
</dbReference>
<evidence type="ECO:0000256" key="10">
    <source>
        <dbReference type="RuleBase" id="RU000461"/>
    </source>
</evidence>
<evidence type="ECO:0000256" key="2">
    <source>
        <dbReference type="ARBA" id="ARBA00022617"/>
    </source>
</evidence>
<evidence type="ECO:0000313" key="11">
    <source>
        <dbReference type="EMBL" id="KUJ46036.1"/>
    </source>
</evidence>
<keyword evidence="5 10" id="KW-0560">Oxidoreductase</keyword>
<keyword evidence="8" id="KW-0045">Antibiotic biosynthesis</keyword>
<dbReference type="FunFam" id="1.10.630.10:FF:000018">
    <property type="entry name" value="Cytochrome P450 monooxygenase"/>
    <property type="match status" value="1"/>
</dbReference>
<dbReference type="PANTHER" id="PTHR46696">
    <property type="entry name" value="P450, PUTATIVE (EUROFUNG)-RELATED"/>
    <property type="match status" value="1"/>
</dbReference>
<dbReference type="InterPro" id="IPR036396">
    <property type="entry name" value="Cyt_P450_sf"/>
</dbReference>
<keyword evidence="7 10" id="KW-0503">Monooxygenase</keyword>
<evidence type="ECO:0000256" key="9">
    <source>
        <dbReference type="ARBA" id="ARBA00060683"/>
    </source>
</evidence>
<dbReference type="InterPro" id="IPR017972">
    <property type="entry name" value="Cyt_P450_CS"/>
</dbReference>
<keyword evidence="4" id="KW-0521">NADP</keyword>
<dbReference type="InterPro" id="IPR001128">
    <property type="entry name" value="Cyt_P450"/>
</dbReference>
<keyword evidence="2 10" id="KW-0349">Heme</keyword>
<keyword evidence="3 10" id="KW-0479">Metal-binding</keyword>
<dbReference type="RefSeq" id="WP_043721757.1">
    <property type="nucleotide sequence ID" value="NZ_LMWI01000002.1"/>
</dbReference>
<reference evidence="11 12" key="1">
    <citation type="submission" date="2015-10" db="EMBL/GenBank/DDBJ databases">
        <authorList>
            <person name="Ju K.-S."/>
            <person name="Doroghazi J.R."/>
            <person name="Metcalf W.W."/>
        </authorList>
    </citation>
    <scope>NUCLEOTIDE SEQUENCE [LARGE SCALE GENOMIC DNA]</scope>
    <source>
        <strain evidence="11 12">NRRL B-24793</strain>
    </source>
</reference>
<sequence>MQRRCPHLMDRNGEDIHAETEEIRKQGPVAQVELPGGVLAWSVTSHDLVKRVLSDDRFAKDPRQHWPAFINGEIPPDWPMITWVVMDNMTTRDDPDHERLRRVISQGFSARRVEAARPLIEGIAKRLLDNLEQVPAGTVVDLKKAYCYPLPASVVCDLFGVPEEARADALKGGEVNVSTNISGEEAEANVEQWHKAMEDLVAEKHARPGDDLTSLLIARRSVDDEILTDEEMVGTLHLMLGAGSETLMNLLSHAILNLLTHPDQLELVRSGQVGWDAVIEETLRVQSPVAQLPFRFATEDIQLGDVLIETGDPVMIGFAGVGRDPAVHGETRAEFDITRADKTHLSFGHGVHFCLGAPLARLEAAIALPAVFERFPDMRLAVAPEELKPQGTFIMNGHAALPVYLKAPVPAAA</sequence>
<evidence type="ECO:0000256" key="7">
    <source>
        <dbReference type="ARBA" id="ARBA00023033"/>
    </source>
</evidence>
<comment type="caution">
    <text evidence="11">The sequence shown here is derived from an EMBL/GenBank/DDBJ whole genome shotgun (WGS) entry which is preliminary data.</text>
</comment>
<gene>
    <name evidence="11" type="ORF">ADL17_23995</name>
</gene>
<dbReference type="SUPFAM" id="SSF48264">
    <property type="entry name" value="Cytochrome P450"/>
    <property type="match status" value="1"/>
</dbReference>
<keyword evidence="6 10" id="KW-0408">Iron</keyword>
<dbReference type="CDD" id="cd11029">
    <property type="entry name" value="CYP107-like"/>
    <property type="match status" value="1"/>
</dbReference>
<dbReference type="PRINTS" id="PR00385">
    <property type="entry name" value="P450"/>
</dbReference>
<dbReference type="Pfam" id="PF00067">
    <property type="entry name" value="p450"/>
    <property type="match status" value="2"/>
</dbReference>
<comment type="pathway">
    <text evidence="9">Antibiotic biosynthesis; mycinamicin biosynthesis.</text>
</comment>
<dbReference type="PROSITE" id="PS00086">
    <property type="entry name" value="CYTOCHROME_P450"/>
    <property type="match status" value="1"/>
</dbReference>
<protein>
    <submittedName>
        <fullName evidence="11">Cytochrome</fullName>
    </submittedName>
</protein>
<dbReference type="PRINTS" id="PR00359">
    <property type="entry name" value="BP450"/>
</dbReference>
<dbReference type="AlphaFoldDB" id="A0A9X0I3E4"/>
<evidence type="ECO:0000256" key="4">
    <source>
        <dbReference type="ARBA" id="ARBA00022857"/>
    </source>
</evidence>